<evidence type="ECO:0000313" key="1">
    <source>
        <dbReference type="EMBL" id="ELY97197.1"/>
    </source>
</evidence>
<dbReference type="Proteomes" id="UP000011554">
    <property type="component" value="Unassembled WGS sequence"/>
</dbReference>
<dbReference type="RefSeq" id="WP_006107492.1">
    <property type="nucleotide sequence ID" value="NZ_AOIO01000010.1"/>
</dbReference>
<dbReference type="PATRIC" id="fig|29540.5.peg.4168"/>
<dbReference type="OrthoDB" id="373248at2157"/>
<evidence type="ECO:0000313" key="2">
    <source>
        <dbReference type="EMBL" id="ELZ04936.1"/>
    </source>
</evidence>
<sequence length="83" mass="9232">MTSTDFLETFAGTVRSKVCNTSGCQTNPIGTLEGRYLCARCFKRRARLMSVGQLKAAIDAESNPFNQQKLETALAEVREWNEA</sequence>
<reference evidence="2 3" key="1">
    <citation type="journal article" date="2014" name="PLoS Genet.">
        <title>Phylogenetically driven sequencing of extremely halophilic archaea reveals strategies for static and dynamic osmo-response.</title>
        <authorList>
            <person name="Becker E.A."/>
            <person name="Seitzer P.M."/>
            <person name="Tritt A."/>
            <person name="Larsen D."/>
            <person name="Krusor M."/>
            <person name="Yao A.I."/>
            <person name="Wu D."/>
            <person name="Madern D."/>
            <person name="Eisen J.A."/>
            <person name="Darling A.E."/>
            <person name="Facciotti M.T."/>
        </authorList>
    </citation>
    <scope>NUCLEOTIDE SEQUENCE [LARGE SCALE GENOMIC DNA]</scope>
    <source>
        <strain evidence="2 3">DSM 12278</strain>
    </source>
</reference>
<evidence type="ECO:0000313" key="3">
    <source>
        <dbReference type="Proteomes" id="UP000011554"/>
    </source>
</evidence>
<organism evidence="2 3">
    <name type="scientific">Natrialba asiatica (strain ATCC 700177 / DSM 12278 / JCM 9576 / FERM P-10747 / NBRC 102637 / 172P1)</name>
    <dbReference type="NCBI Taxonomy" id="29540"/>
    <lineage>
        <taxon>Archaea</taxon>
        <taxon>Methanobacteriati</taxon>
        <taxon>Methanobacteriota</taxon>
        <taxon>Stenosarchaea group</taxon>
        <taxon>Halobacteria</taxon>
        <taxon>Halobacteriales</taxon>
        <taxon>Natrialbaceae</taxon>
        <taxon>Natrialba</taxon>
    </lineage>
</organism>
<gene>
    <name evidence="2" type="ORF">C481_03247</name>
    <name evidence="1" type="ORF">C481_20556</name>
</gene>
<dbReference type="AlphaFoldDB" id="M0B204"/>
<keyword evidence="3" id="KW-1185">Reference proteome</keyword>
<proteinExistence type="predicted"/>
<protein>
    <submittedName>
        <fullName evidence="2">Uncharacterized protein</fullName>
    </submittedName>
</protein>
<dbReference type="EMBL" id="AOIO01000010">
    <property type="protein sequence ID" value="ELZ04936.1"/>
    <property type="molecule type" value="Genomic_DNA"/>
</dbReference>
<accession>M0B204</accession>
<comment type="caution">
    <text evidence="2">The sequence shown here is derived from an EMBL/GenBank/DDBJ whole genome shotgun (WGS) entry which is preliminary data.</text>
</comment>
<dbReference type="STRING" id="29540.C481_03247"/>
<dbReference type="EMBL" id="AOIO01000046">
    <property type="protein sequence ID" value="ELY97197.1"/>
    <property type="molecule type" value="Genomic_DNA"/>
</dbReference>
<name>M0B204_NATA1</name>